<evidence type="ECO:0000313" key="2">
    <source>
        <dbReference type="EMBL" id="KAF5338276.1"/>
    </source>
</evidence>
<evidence type="ECO:0000256" key="1">
    <source>
        <dbReference type="SAM" id="MobiDB-lite"/>
    </source>
</evidence>
<sequence>MLSGGFYIVAYACGDRDEFIGFHFQYLYFIIAFPFSDNHTNPNSTDDLPGTTHPPAPQLASSSRRPQTSTHPPSSSTSHPQHTRASSYDPFLATPAPAALSTAMARDLKPDGAEPAIAELAEEVGRQGRLLGRLVEVLGEGVLRGEGRDGLKGRGKRREGEDESWVLSGWNSGVDSDSSLEATAKYQPPRLITLPIHVYLSNIIRIGQGIHRKAV</sequence>
<feature type="region of interest" description="Disordered" evidence="1">
    <location>
        <begin position="42"/>
        <end position="91"/>
    </location>
</feature>
<dbReference type="EMBL" id="JAACJK010000015">
    <property type="protein sequence ID" value="KAF5338276.1"/>
    <property type="molecule type" value="Genomic_DNA"/>
</dbReference>
<dbReference type="AlphaFoldDB" id="A0A8H5FIQ2"/>
<organism evidence="2 3">
    <name type="scientific">Ephemerocybe angulata</name>
    <dbReference type="NCBI Taxonomy" id="980116"/>
    <lineage>
        <taxon>Eukaryota</taxon>
        <taxon>Fungi</taxon>
        <taxon>Dikarya</taxon>
        <taxon>Basidiomycota</taxon>
        <taxon>Agaricomycotina</taxon>
        <taxon>Agaricomycetes</taxon>
        <taxon>Agaricomycetidae</taxon>
        <taxon>Agaricales</taxon>
        <taxon>Agaricineae</taxon>
        <taxon>Psathyrellaceae</taxon>
        <taxon>Ephemerocybe</taxon>
    </lineage>
</organism>
<accession>A0A8H5FIQ2</accession>
<proteinExistence type="predicted"/>
<evidence type="ECO:0000313" key="3">
    <source>
        <dbReference type="Proteomes" id="UP000541558"/>
    </source>
</evidence>
<dbReference type="Proteomes" id="UP000541558">
    <property type="component" value="Unassembled WGS sequence"/>
</dbReference>
<comment type="caution">
    <text evidence="2">The sequence shown here is derived from an EMBL/GenBank/DDBJ whole genome shotgun (WGS) entry which is preliminary data.</text>
</comment>
<protein>
    <submittedName>
        <fullName evidence="2">Uncharacterized protein</fullName>
    </submittedName>
</protein>
<keyword evidence="3" id="KW-1185">Reference proteome</keyword>
<feature type="compositionally biased region" description="Low complexity" evidence="1">
    <location>
        <begin position="61"/>
        <end position="84"/>
    </location>
</feature>
<gene>
    <name evidence="2" type="ORF">D9611_014625</name>
</gene>
<reference evidence="2 3" key="1">
    <citation type="journal article" date="2020" name="ISME J.">
        <title>Uncovering the hidden diversity of litter-decomposition mechanisms in mushroom-forming fungi.</title>
        <authorList>
            <person name="Floudas D."/>
            <person name="Bentzer J."/>
            <person name="Ahren D."/>
            <person name="Johansson T."/>
            <person name="Persson P."/>
            <person name="Tunlid A."/>
        </authorList>
    </citation>
    <scope>NUCLEOTIDE SEQUENCE [LARGE SCALE GENOMIC DNA]</scope>
    <source>
        <strain evidence="2 3">CBS 175.51</strain>
    </source>
</reference>
<name>A0A8H5FIQ2_9AGAR</name>